<dbReference type="AlphaFoldDB" id="A0AAU8KC48"/>
<sequence>MERRAELPGSHRSAYDAISRGLDVPAKAAGTDAAGTGSAPVRRALARRIQRDRFGGEN</sequence>
<protein>
    <submittedName>
        <fullName evidence="1">Uncharacterized protein</fullName>
    </submittedName>
</protein>
<dbReference type="RefSeq" id="WP_354596238.1">
    <property type="nucleotide sequence ID" value="NZ_CP136798.1"/>
</dbReference>
<organism evidence="1">
    <name type="scientific">Streptomyces sp. JL1001</name>
    <dbReference type="NCBI Taxonomy" id="3078227"/>
    <lineage>
        <taxon>Bacteria</taxon>
        <taxon>Bacillati</taxon>
        <taxon>Actinomycetota</taxon>
        <taxon>Actinomycetes</taxon>
        <taxon>Kitasatosporales</taxon>
        <taxon>Streptomycetaceae</taxon>
        <taxon>Streptomyces</taxon>
    </lineage>
</organism>
<accession>A0AAU8KC48</accession>
<reference evidence="1" key="1">
    <citation type="submission" date="2023-10" db="EMBL/GenBank/DDBJ databases">
        <title>Complete genome sequence of Streptomyces sp. JL1001.</title>
        <authorList>
            <person name="Jiang L."/>
        </authorList>
    </citation>
    <scope>NUCLEOTIDE SEQUENCE</scope>
    <source>
        <strain evidence="1">JL1001</strain>
    </source>
</reference>
<evidence type="ECO:0000313" key="1">
    <source>
        <dbReference type="EMBL" id="XCN12487.1"/>
    </source>
</evidence>
<dbReference type="EMBL" id="CP136798">
    <property type="protein sequence ID" value="XCN12487.1"/>
    <property type="molecule type" value="Genomic_DNA"/>
</dbReference>
<proteinExistence type="predicted"/>
<gene>
    <name evidence="1" type="ORF">R1Y80_02015</name>
</gene>
<name>A0AAU8KC48_9ACTN</name>